<sequence length="128" mass="14681">MDLSNCTGGNLLEGEKLTDRNIANAEFELVEVKGLNKGSLQFKLEQTNLASPAKLSQTCPDKWKREKDGMLSIGCEKRTWKKEELTQHRHCTASRDGGNKRRLKQNQRCPSSLDWTLVEQRDNQRHLN</sequence>
<proteinExistence type="predicted"/>
<name>A0AAV1S5B6_9ROSI</name>
<keyword evidence="3" id="KW-1185">Reference proteome</keyword>
<gene>
    <name evidence="2" type="ORF">DCAF_LOCUS18395</name>
</gene>
<evidence type="ECO:0000313" key="3">
    <source>
        <dbReference type="Proteomes" id="UP001314170"/>
    </source>
</evidence>
<protein>
    <submittedName>
        <fullName evidence="2">Uncharacterized protein</fullName>
    </submittedName>
</protein>
<evidence type="ECO:0000256" key="1">
    <source>
        <dbReference type="SAM" id="MobiDB-lite"/>
    </source>
</evidence>
<comment type="caution">
    <text evidence="2">The sequence shown here is derived from an EMBL/GenBank/DDBJ whole genome shotgun (WGS) entry which is preliminary data.</text>
</comment>
<reference evidence="2 3" key="1">
    <citation type="submission" date="2024-01" db="EMBL/GenBank/DDBJ databases">
        <authorList>
            <person name="Waweru B."/>
        </authorList>
    </citation>
    <scope>NUCLEOTIDE SEQUENCE [LARGE SCALE GENOMIC DNA]</scope>
</reference>
<dbReference type="Proteomes" id="UP001314170">
    <property type="component" value="Unassembled WGS sequence"/>
</dbReference>
<dbReference type="EMBL" id="CAWUPB010001168">
    <property type="protein sequence ID" value="CAK7345736.1"/>
    <property type="molecule type" value="Genomic_DNA"/>
</dbReference>
<dbReference type="AlphaFoldDB" id="A0AAV1S5B6"/>
<evidence type="ECO:0000313" key="2">
    <source>
        <dbReference type="EMBL" id="CAK7345736.1"/>
    </source>
</evidence>
<organism evidence="2 3">
    <name type="scientific">Dovyalis caffra</name>
    <dbReference type="NCBI Taxonomy" id="77055"/>
    <lineage>
        <taxon>Eukaryota</taxon>
        <taxon>Viridiplantae</taxon>
        <taxon>Streptophyta</taxon>
        <taxon>Embryophyta</taxon>
        <taxon>Tracheophyta</taxon>
        <taxon>Spermatophyta</taxon>
        <taxon>Magnoliopsida</taxon>
        <taxon>eudicotyledons</taxon>
        <taxon>Gunneridae</taxon>
        <taxon>Pentapetalae</taxon>
        <taxon>rosids</taxon>
        <taxon>fabids</taxon>
        <taxon>Malpighiales</taxon>
        <taxon>Salicaceae</taxon>
        <taxon>Flacourtieae</taxon>
        <taxon>Dovyalis</taxon>
    </lineage>
</organism>
<accession>A0AAV1S5B6</accession>
<feature type="region of interest" description="Disordered" evidence="1">
    <location>
        <begin position="88"/>
        <end position="107"/>
    </location>
</feature>